<dbReference type="AlphaFoldDB" id="A0A1X7HCL0"/>
<protein>
    <submittedName>
        <fullName evidence="2">SMI1 / KNR4 family (SUKH-1)</fullName>
    </submittedName>
</protein>
<evidence type="ECO:0000313" key="2">
    <source>
        <dbReference type="EMBL" id="SMF83904.1"/>
    </source>
</evidence>
<dbReference type="STRING" id="1313296.SAMN05661091_2481"/>
<dbReference type="RefSeq" id="WP_208919436.1">
    <property type="nucleotide sequence ID" value="NZ_LT840184.1"/>
</dbReference>
<sequence>MNNNSIKEIEHHYGVVFPPEYLSFLEDAAGKSFNFTESEDFTDWEICFSDLDENFVATNQHLVDDANPDPMKLIPIAWSVSSGNNYLLDYRKNSLSPSVALMDHEEAIVREDAENESATPEEAQQLMEDNVREVANHFAEFAARLVVAEESEED</sequence>
<feature type="domain" description="Knr4/Smi1-like" evidence="1">
    <location>
        <begin position="4"/>
        <end position="142"/>
    </location>
</feature>
<evidence type="ECO:0000313" key="3">
    <source>
        <dbReference type="Proteomes" id="UP000192940"/>
    </source>
</evidence>
<evidence type="ECO:0000259" key="1">
    <source>
        <dbReference type="Pfam" id="PF09346"/>
    </source>
</evidence>
<accession>A0A1X7HCL0</accession>
<proteinExistence type="predicted"/>
<dbReference type="Pfam" id="PF09346">
    <property type="entry name" value="SMI1_KNR4"/>
    <property type="match status" value="1"/>
</dbReference>
<dbReference type="InterPro" id="IPR037883">
    <property type="entry name" value="Knr4/Smi1-like_sf"/>
</dbReference>
<dbReference type="Proteomes" id="UP000192940">
    <property type="component" value="Chromosome I"/>
</dbReference>
<reference evidence="2 3" key="1">
    <citation type="submission" date="2017-04" db="EMBL/GenBank/DDBJ databases">
        <authorList>
            <person name="Afonso C.L."/>
            <person name="Miller P.J."/>
            <person name="Scott M.A."/>
            <person name="Spackman E."/>
            <person name="Goraichik I."/>
            <person name="Dimitrov K.M."/>
            <person name="Suarez D.L."/>
            <person name="Swayne D.E."/>
        </authorList>
    </citation>
    <scope>NUCLEOTIDE SEQUENCE [LARGE SCALE GENOMIC DNA]</scope>
    <source>
        <strain evidence="2 3">N3/975</strain>
    </source>
</reference>
<name>A0A1X7HCL0_9BACL</name>
<dbReference type="Gene3D" id="3.40.1580.10">
    <property type="entry name" value="SMI1/KNR4-like"/>
    <property type="match status" value="1"/>
</dbReference>
<gene>
    <name evidence="2" type="ORF">SAMN05661091_2481</name>
</gene>
<dbReference type="EMBL" id="LT840184">
    <property type="protein sequence ID" value="SMF83904.1"/>
    <property type="molecule type" value="Genomic_DNA"/>
</dbReference>
<dbReference type="InterPro" id="IPR018958">
    <property type="entry name" value="Knr4/Smi1-like_dom"/>
</dbReference>
<dbReference type="SUPFAM" id="SSF160631">
    <property type="entry name" value="SMI1/KNR4-like"/>
    <property type="match status" value="1"/>
</dbReference>
<organism evidence="2 3">
    <name type="scientific">Paenibacillus uliginis N3/975</name>
    <dbReference type="NCBI Taxonomy" id="1313296"/>
    <lineage>
        <taxon>Bacteria</taxon>
        <taxon>Bacillati</taxon>
        <taxon>Bacillota</taxon>
        <taxon>Bacilli</taxon>
        <taxon>Bacillales</taxon>
        <taxon>Paenibacillaceae</taxon>
        <taxon>Paenibacillus</taxon>
    </lineage>
</organism>
<keyword evidence="3" id="KW-1185">Reference proteome</keyword>